<dbReference type="OrthoDB" id="20727at2759"/>
<dbReference type="PANTHER" id="PTHR24128:SF109">
    <property type="entry name" value="REPEAT-CONTAINING PROTEIN, PUTATIVE-RELATED"/>
    <property type="match status" value="1"/>
</dbReference>
<proteinExistence type="predicted"/>
<sequence>MGAARLGDIGTIYQLIGEDEGVLRRINKREFVDTPLHIASAEGNTDFAMEMMYLQPSFATKLNKDGLSPLHLALQNGHTLLVLSLLKINKSLVSVKGKMGYTPFHYLVMKETDRVLLTKFLNAYPDCIHDVSSRDETALHVAAHNNPRALTVLLRWLRKTSKCSMLQKQRILNSKNRDDETVLHIAVSNDRPDPEIIRLLTDLRIDIKAKNSKSSTALDILKGRTQGDSIHIKNCMDILRHPWGLKASSRKIPWFILELLSQWGYEIKNMSADRGNALLVVTVLILTATYQSTLSPPGGVLQANAESKDQKFSGLQIYLGSKNASDHVVEKIEFKANNTAGSSVLRTQPFLWFFIPNMVAFSTSFLLTCFVLLTLVSGFFSFVLMLSLSMLLFCLLDSALIIVAPNDQSSKILFCCVYFLAYVIYLAIAPVVIPKLRRFFR</sequence>
<keyword evidence="2" id="KW-1133">Transmembrane helix</keyword>
<dbReference type="InterPro" id="IPR002110">
    <property type="entry name" value="Ankyrin_rpt"/>
</dbReference>
<keyword evidence="2" id="KW-0472">Membrane</keyword>
<feature type="repeat" description="ANK" evidence="1">
    <location>
        <begin position="178"/>
        <end position="212"/>
    </location>
</feature>
<dbReference type="KEGG" id="dzi:111297616"/>
<dbReference type="Pfam" id="PF12796">
    <property type="entry name" value="Ank_2"/>
    <property type="match status" value="2"/>
</dbReference>
<dbReference type="Gene3D" id="1.25.40.20">
    <property type="entry name" value="Ankyrin repeat-containing domain"/>
    <property type="match status" value="1"/>
</dbReference>
<evidence type="ECO:0000256" key="2">
    <source>
        <dbReference type="SAM" id="Phobius"/>
    </source>
</evidence>
<name>A0A6P5Z6M4_DURZI</name>
<gene>
    <name evidence="5" type="primary">LOC111297616</name>
</gene>
<feature type="transmembrane region" description="Helical" evidence="2">
    <location>
        <begin position="382"/>
        <end position="404"/>
    </location>
</feature>
<organism evidence="4 5">
    <name type="scientific">Durio zibethinus</name>
    <name type="common">Durian</name>
    <dbReference type="NCBI Taxonomy" id="66656"/>
    <lineage>
        <taxon>Eukaryota</taxon>
        <taxon>Viridiplantae</taxon>
        <taxon>Streptophyta</taxon>
        <taxon>Embryophyta</taxon>
        <taxon>Tracheophyta</taxon>
        <taxon>Spermatophyta</taxon>
        <taxon>Magnoliopsida</taxon>
        <taxon>eudicotyledons</taxon>
        <taxon>Gunneridae</taxon>
        <taxon>Pentapetalae</taxon>
        <taxon>rosids</taxon>
        <taxon>malvids</taxon>
        <taxon>Malvales</taxon>
        <taxon>Malvaceae</taxon>
        <taxon>Helicteroideae</taxon>
        <taxon>Durio</taxon>
    </lineage>
</organism>
<dbReference type="RefSeq" id="XP_022748006.1">
    <property type="nucleotide sequence ID" value="XM_022892271.1"/>
</dbReference>
<dbReference type="GeneID" id="111297616"/>
<evidence type="ECO:0000256" key="1">
    <source>
        <dbReference type="PROSITE-ProRule" id="PRU00023"/>
    </source>
</evidence>
<feature type="transmembrane region" description="Helical" evidence="2">
    <location>
        <begin position="350"/>
        <end position="375"/>
    </location>
</feature>
<dbReference type="PANTHER" id="PTHR24128">
    <property type="entry name" value="HOMEOBOX PROTEIN WARIAI"/>
    <property type="match status" value="1"/>
</dbReference>
<feature type="domain" description="PGG" evidence="3">
    <location>
        <begin position="273"/>
        <end position="307"/>
    </location>
</feature>
<dbReference type="SUPFAM" id="SSF48403">
    <property type="entry name" value="Ankyrin repeat"/>
    <property type="match status" value="1"/>
</dbReference>
<evidence type="ECO:0000313" key="5">
    <source>
        <dbReference type="RefSeq" id="XP_022748006.1"/>
    </source>
</evidence>
<dbReference type="PROSITE" id="PS50297">
    <property type="entry name" value="ANK_REP_REGION"/>
    <property type="match status" value="1"/>
</dbReference>
<accession>A0A6P5Z6M4</accession>
<reference evidence="5" key="1">
    <citation type="submission" date="2025-08" db="UniProtKB">
        <authorList>
            <consortium name="RefSeq"/>
        </authorList>
    </citation>
    <scope>IDENTIFICATION</scope>
    <source>
        <tissue evidence="5">Fruit stalk</tissue>
    </source>
</reference>
<keyword evidence="1" id="KW-0040">ANK repeat</keyword>
<dbReference type="AlphaFoldDB" id="A0A6P5Z6M4"/>
<keyword evidence="4" id="KW-1185">Reference proteome</keyword>
<dbReference type="InterPro" id="IPR026961">
    <property type="entry name" value="PGG_dom"/>
</dbReference>
<protein>
    <submittedName>
        <fullName evidence="5">Ankyrin repeat-containing protein BDA1-like</fullName>
    </submittedName>
</protein>
<dbReference type="Proteomes" id="UP000515121">
    <property type="component" value="Unplaced"/>
</dbReference>
<dbReference type="InterPro" id="IPR036770">
    <property type="entry name" value="Ankyrin_rpt-contain_sf"/>
</dbReference>
<feature type="repeat" description="ANK" evidence="1">
    <location>
        <begin position="65"/>
        <end position="87"/>
    </location>
</feature>
<dbReference type="Pfam" id="PF13962">
    <property type="entry name" value="PGG"/>
    <property type="match status" value="1"/>
</dbReference>
<dbReference type="PROSITE" id="PS50088">
    <property type="entry name" value="ANK_REPEAT"/>
    <property type="match status" value="2"/>
</dbReference>
<evidence type="ECO:0000313" key="4">
    <source>
        <dbReference type="Proteomes" id="UP000515121"/>
    </source>
</evidence>
<keyword evidence="2" id="KW-0812">Transmembrane</keyword>
<dbReference type="SMART" id="SM00248">
    <property type="entry name" value="ANK"/>
    <property type="match status" value="5"/>
</dbReference>
<feature type="transmembrane region" description="Helical" evidence="2">
    <location>
        <begin position="410"/>
        <end position="433"/>
    </location>
</feature>
<evidence type="ECO:0000259" key="3">
    <source>
        <dbReference type="Pfam" id="PF13962"/>
    </source>
</evidence>